<keyword evidence="4" id="KW-0131">Cell cycle</keyword>
<dbReference type="InterPro" id="IPR036388">
    <property type="entry name" value="WH-like_DNA-bd_sf"/>
</dbReference>
<accession>A0A3B0V052</accession>
<dbReference type="Gene3D" id="1.10.10.10">
    <property type="entry name" value="Winged helix-like DNA-binding domain superfamily/Winged helix DNA-binding domain"/>
    <property type="match status" value="2"/>
</dbReference>
<dbReference type="Pfam" id="PF04079">
    <property type="entry name" value="SMC_ScpB"/>
    <property type="match status" value="1"/>
</dbReference>
<dbReference type="NCBIfam" id="TIGR00281">
    <property type="entry name" value="SMC-Scp complex subunit ScpB"/>
    <property type="match status" value="1"/>
</dbReference>
<evidence type="ECO:0000256" key="1">
    <source>
        <dbReference type="ARBA" id="ARBA00022490"/>
    </source>
</evidence>
<dbReference type="AlphaFoldDB" id="A0A3B0V052"/>
<sequence>MEIKQIKNIIEAALLAAGEPVTIKRLLNLFSEHELTHNDIAQALEQLGQDFTDRGIELIEVANGFRLQTKTVLQPWITRLWEEKPKKYSRALLETLALIAYRQPVTRGEIEDVRGVAVSSYIIRTLMDREWIQVLGYRDVPGKPAMFGTTGEFLDYFNMKSLQDLPTLAEIKDIEVLIPELNLEPKIKNDAFVAQFNHTNNNNEEE</sequence>
<proteinExistence type="predicted"/>
<keyword evidence="3" id="KW-0159">Chromosome partition</keyword>
<dbReference type="InterPro" id="IPR036390">
    <property type="entry name" value="WH_DNA-bd_sf"/>
</dbReference>
<dbReference type="SUPFAM" id="SSF46785">
    <property type="entry name" value="Winged helix' DNA-binding domain"/>
    <property type="match status" value="2"/>
</dbReference>
<dbReference type="GO" id="GO:0051301">
    <property type="term" value="P:cell division"/>
    <property type="evidence" value="ECO:0007669"/>
    <property type="project" value="UniProtKB-KW"/>
</dbReference>
<protein>
    <submittedName>
        <fullName evidence="5">Segregation and condensation protein B</fullName>
    </submittedName>
</protein>
<organism evidence="5">
    <name type="scientific">hydrothermal vent metagenome</name>
    <dbReference type="NCBI Taxonomy" id="652676"/>
    <lineage>
        <taxon>unclassified sequences</taxon>
        <taxon>metagenomes</taxon>
        <taxon>ecological metagenomes</taxon>
    </lineage>
</organism>
<evidence type="ECO:0000256" key="3">
    <source>
        <dbReference type="ARBA" id="ARBA00022829"/>
    </source>
</evidence>
<dbReference type="PIRSF" id="PIRSF019345">
    <property type="entry name" value="ScpB"/>
    <property type="match status" value="1"/>
</dbReference>
<evidence type="ECO:0000256" key="4">
    <source>
        <dbReference type="ARBA" id="ARBA00023306"/>
    </source>
</evidence>
<name>A0A3B0V052_9ZZZZ</name>
<dbReference type="PANTHER" id="PTHR34298">
    <property type="entry name" value="SEGREGATION AND CONDENSATION PROTEIN B"/>
    <property type="match status" value="1"/>
</dbReference>
<dbReference type="GO" id="GO:0051304">
    <property type="term" value="P:chromosome separation"/>
    <property type="evidence" value="ECO:0007669"/>
    <property type="project" value="InterPro"/>
</dbReference>
<keyword evidence="2" id="KW-0132">Cell division</keyword>
<dbReference type="EMBL" id="UOEW01000042">
    <property type="protein sequence ID" value="VAW33763.1"/>
    <property type="molecule type" value="Genomic_DNA"/>
</dbReference>
<keyword evidence="1" id="KW-0963">Cytoplasm</keyword>
<reference evidence="5" key="1">
    <citation type="submission" date="2018-06" db="EMBL/GenBank/DDBJ databases">
        <authorList>
            <person name="Zhirakovskaya E."/>
        </authorList>
    </citation>
    <scope>NUCLEOTIDE SEQUENCE</scope>
</reference>
<dbReference type="PANTHER" id="PTHR34298:SF2">
    <property type="entry name" value="SEGREGATION AND CONDENSATION PROTEIN B"/>
    <property type="match status" value="1"/>
</dbReference>
<dbReference type="InterPro" id="IPR005234">
    <property type="entry name" value="ScpB_csome_segregation"/>
</dbReference>
<evidence type="ECO:0000256" key="2">
    <source>
        <dbReference type="ARBA" id="ARBA00022618"/>
    </source>
</evidence>
<evidence type="ECO:0000313" key="5">
    <source>
        <dbReference type="EMBL" id="VAW33763.1"/>
    </source>
</evidence>
<gene>
    <name evidence="5" type="ORF">MNBD_GAMMA01-2224</name>
</gene>